<evidence type="ECO:0000313" key="2">
    <source>
        <dbReference type="EMBL" id="QDG49941.1"/>
    </source>
</evidence>
<feature type="transmembrane region" description="Helical" evidence="1">
    <location>
        <begin position="59"/>
        <end position="77"/>
    </location>
</feature>
<evidence type="ECO:0000256" key="1">
    <source>
        <dbReference type="SAM" id="Phobius"/>
    </source>
</evidence>
<organism evidence="2 3">
    <name type="scientific">Persicimonas caeni</name>
    <dbReference type="NCBI Taxonomy" id="2292766"/>
    <lineage>
        <taxon>Bacteria</taxon>
        <taxon>Deltaproteobacteria</taxon>
        <taxon>Bradymonadales</taxon>
        <taxon>Bradymonadaceae</taxon>
        <taxon>Persicimonas</taxon>
    </lineage>
</organism>
<protein>
    <recommendedName>
        <fullName evidence="4">ABC transporter permease</fullName>
    </recommendedName>
</protein>
<evidence type="ECO:0000313" key="3">
    <source>
        <dbReference type="Proteomes" id="UP000315995"/>
    </source>
</evidence>
<dbReference type="EMBL" id="CP041186">
    <property type="protein sequence ID" value="QDG49941.1"/>
    <property type="molecule type" value="Genomic_DNA"/>
</dbReference>
<accession>A0A5B8XZA4</accession>
<feature type="transmembrane region" description="Helical" evidence="1">
    <location>
        <begin position="26"/>
        <end position="47"/>
    </location>
</feature>
<sequence length="263" mass="28760">MSLPSLVRQFGVLTKNTLLESFRNKLFYGVLLFALLALASTGVFGALSLHQEERVFNDLVLFSSVLFLAGITIYQGVRTIHREIETHTIFTVLAKPVSRAQFVVGKYLGSLVAVSVGLLVILGLKVGTAYAVGFELTPTLFAAYFGVLLQLALLLALTIFFSTFSSPILSALFTGGVFIAGSLTPQLREAITYFAKQGNPARYVAEAAVFVLPDFEKLNLSYELTHQIAIPAAYMVQASLYAFTYVALLLLCACIVFERRDFS</sequence>
<keyword evidence="1" id="KW-0472">Membrane</keyword>
<reference evidence="2 3" key="1">
    <citation type="submission" date="2019-06" db="EMBL/GenBank/DDBJ databases">
        <title>Persicimonas caeni gen. nov., sp. nov., a predatory bacterium isolated from solar saltern.</title>
        <authorList>
            <person name="Wang S."/>
        </authorList>
    </citation>
    <scope>NUCLEOTIDE SEQUENCE [LARGE SCALE GENOMIC DNA]</scope>
    <source>
        <strain evidence="2 3">YN101</strain>
    </source>
</reference>
<dbReference type="OrthoDB" id="9810558at2"/>
<keyword evidence="3" id="KW-1185">Reference proteome</keyword>
<dbReference type="Pfam" id="PF12679">
    <property type="entry name" value="ABC2_membrane_2"/>
    <property type="match status" value="1"/>
</dbReference>
<evidence type="ECO:0008006" key="4">
    <source>
        <dbReference type="Google" id="ProtNLM"/>
    </source>
</evidence>
<dbReference type="GO" id="GO:0005886">
    <property type="term" value="C:plasma membrane"/>
    <property type="evidence" value="ECO:0007669"/>
    <property type="project" value="UniProtKB-SubCell"/>
</dbReference>
<name>A0A4Y6PNP8_PERCE</name>
<proteinExistence type="predicted"/>
<feature type="transmembrane region" description="Helical" evidence="1">
    <location>
        <begin position="139"/>
        <end position="161"/>
    </location>
</feature>
<dbReference type="PANTHER" id="PTHR43471">
    <property type="entry name" value="ABC TRANSPORTER PERMEASE"/>
    <property type="match status" value="1"/>
</dbReference>
<dbReference type="Proteomes" id="UP000315995">
    <property type="component" value="Chromosome"/>
</dbReference>
<dbReference type="RefSeq" id="WP_141196438.1">
    <property type="nucleotide sequence ID" value="NZ_CP041186.1"/>
</dbReference>
<accession>A0A4Y6PNP8</accession>
<keyword evidence="1" id="KW-1133">Transmembrane helix</keyword>
<dbReference type="GO" id="GO:0140359">
    <property type="term" value="F:ABC-type transporter activity"/>
    <property type="evidence" value="ECO:0007669"/>
    <property type="project" value="InterPro"/>
</dbReference>
<feature type="transmembrane region" description="Helical" evidence="1">
    <location>
        <begin position="238"/>
        <end position="257"/>
    </location>
</feature>
<feature type="transmembrane region" description="Helical" evidence="1">
    <location>
        <begin position="107"/>
        <end position="133"/>
    </location>
</feature>
<dbReference type="PANTHER" id="PTHR43471:SF10">
    <property type="entry name" value="SLL1107 PROTEIN"/>
    <property type="match status" value="1"/>
</dbReference>
<dbReference type="AlphaFoldDB" id="A0A4Y6PNP8"/>
<feature type="transmembrane region" description="Helical" evidence="1">
    <location>
        <begin position="168"/>
        <end position="187"/>
    </location>
</feature>
<keyword evidence="1" id="KW-0812">Transmembrane</keyword>
<gene>
    <name evidence="2" type="ORF">FIV42_04060</name>
</gene>